<reference evidence="1 2" key="1">
    <citation type="submission" date="2009-02" db="EMBL/GenBank/DDBJ databases">
        <title>Genome sequence of Bacillus cereus 03BB102.</title>
        <authorList>
            <person name="Dodson R.J."/>
            <person name="Jackson P."/>
            <person name="Munk A.C."/>
            <person name="Brettin T."/>
            <person name="Bruce D."/>
            <person name="Detter C."/>
            <person name="Tapia R."/>
            <person name="Han C."/>
            <person name="Sutton G."/>
            <person name="Sims D."/>
        </authorList>
    </citation>
    <scope>NUCLEOTIDE SEQUENCE [LARGE SCALE GENOMIC DNA]</scope>
    <source>
        <strain evidence="1 2">03BB102</strain>
    </source>
</reference>
<proteinExistence type="predicted"/>
<dbReference type="KEGG" id="bcx:BCA_5262"/>
<protein>
    <submittedName>
        <fullName evidence="1">Uncharacterized protein</fullName>
    </submittedName>
</protein>
<accession>A0A158RGU7</accession>
<name>A0A158RGU7_BACC3</name>
<organism evidence="1 2">
    <name type="scientific">Bacillus cereus (strain 03BB102)</name>
    <dbReference type="NCBI Taxonomy" id="572264"/>
    <lineage>
        <taxon>Bacteria</taxon>
        <taxon>Bacillati</taxon>
        <taxon>Bacillota</taxon>
        <taxon>Bacilli</taxon>
        <taxon>Bacillales</taxon>
        <taxon>Bacillaceae</taxon>
        <taxon>Bacillus</taxon>
        <taxon>Bacillus cereus group</taxon>
    </lineage>
</organism>
<evidence type="ECO:0000313" key="2">
    <source>
        <dbReference type="Proteomes" id="UP000002210"/>
    </source>
</evidence>
<gene>
    <name evidence="1" type="ordered locus">BCA_5262</name>
</gene>
<sequence length="51" mass="5786">MMCIFTKSAQGVRPHQIVTYHIVWIAAAADQQRDHLIDLLSSYLIAAIEFV</sequence>
<dbReference type="AlphaFoldDB" id="A0A158RGU7"/>
<dbReference type="Proteomes" id="UP000002210">
    <property type="component" value="Chromosome"/>
</dbReference>
<evidence type="ECO:0000313" key="1">
    <source>
        <dbReference type="EMBL" id="ACO26195.1"/>
    </source>
</evidence>
<dbReference type="EMBL" id="CP001407">
    <property type="protein sequence ID" value="ACO26195.1"/>
    <property type="molecule type" value="Genomic_DNA"/>
</dbReference>